<dbReference type="STRING" id="463025.BAU08_05990"/>
<keyword evidence="2" id="KW-0732">Signal</keyword>
<feature type="region of interest" description="Disordered" evidence="1">
    <location>
        <begin position="701"/>
        <end position="734"/>
    </location>
</feature>
<dbReference type="RefSeq" id="WP_066668566.1">
    <property type="nucleotide sequence ID" value="NZ_CP016171.1"/>
</dbReference>
<evidence type="ECO:0000256" key="2">
    <source>
        <dbReference type="SAM" id="SignalP"/>
    </source>
</evidence>
<dbReference type="InterPro" id="IPR006315">
    <property type="entry name" value="OM_autotransptr_brl_dom"/>
</dbReference>
<reference evidence="4 5" key="1">
    <citation type="submission" date="2016-06" db="EMBL/GenBank/DDBJ databases">
        <title>Complete genome sequences of Bordetella bronchialis and Bordetella flabilis.</title>
        <authorList>
            <person name="LiPuma J.J."/>
            <person name="Spilker T."/>
        </authorList>
    </citation>
    <scope>NUCLEOTIDE SEQUENCE [LARGE SCALE GENOMIC DNA]</scope>
    <source>
        <strain evidence="4 5">AU17976</strain>
    </source>
</reference>
<dbReference type="InterPro" id="IPR036709">
    <property type="entry name" value="Autotransporte_beta_dom_sf"/>
</dbReference>
<dbReference type="SUPFAM" id="SSF103515">
    <property type="entry name" value="Autotransporter"/>
    <property type="match status" value="1"/>
</dbReference>
<protein>
    <recommendedName>
        <fullName evidence="3">Autotransporter domain-containing protein</fullName>
    </recommendedName>
</protein>
<feature type="signal peptide" evidence="2">
    <location>
        <begin position="1"/>
        <end position="22"/>
    </location>
</feature>
<dbReference type="EMBL" id="CP016171">
    <property type="protein sequence ID" value="ANN70945.1"/>
    <property type="molecule type" value="Genomic_DNA"/>
</dbReference>
<dbReference type="NCBIfam" id="TIGR01414">
    <property type="entry name" value="autotrans_barl"/>
    <property type="match status" value="1"/>
</dbReference>
<feature type="domain" description="Autotransporter" evidence="3">
    <location>
        <begin position="838"/>
        <end position="1119"/>
    </location>
</feature>
<dbReference type="Proteomes" id="UP000092213">
    <property type="component" value="Chromosome"/>
</dbReference>
<dbReference type="SMART" id="SM00869">
    <property type="entry name" value="Autotransporter"/>
    <property type="match status" value="1"/>
</dbReference>
<evidence type="ECO:0000256" key="1">
    <source>
        <dbReference type="SAM" id="MobiDB-lite"/>
    </source>
</evidence>
<feature type="compositionally biased region" description="Gly residues" evidence="1">
    <location>
        <begin position="713"/>
        <end position="734"/>
    </location>
</feature>
<gene>
    <name evidence="4" type="ORF">BAU08_05990</name>
</gene>
<accession>A0A193FTI0</accession>
<dbReference type="InterPro" id="IPR005546">
    <property type="entry name" value="Autotransporte_beta"/>
</dbReference>
<evidence type="ECO:0000313" key="5">
    <source>
        <dbReference type="Proteomes" id="UP000092213"/>
    </source>
</evidence>
<name>A0A193FTI0_9BORD</name>
<evidence type="ECO:0000259" key="3">
    <source>
        <dbReference type="PROSITE" id="PS51208"/>
    </source>
</evidence>
<feature type="chain" id="PRO_5008258355" description="Autotransporter domain-containing protein" evidence="2">
    <location>
        <begin position="23"/>
        <end position="1119"/>
    </location>
</feature>
<dbReference type="GO" id="GO:0019867">
    <property type="term" value="C:outer membrane"/>
    <property type="evidence" value="ECO:0007669"/>
    <property type="project" value="InterPro"/>
</dbReference>
<proteinExistence type="predicted"/>
<organism evidence="4 5">
    <name type="scientific">Bordetella bronchialis</name>
    <dbReference type="NCBI Taxonomy" id="463025"/>
    <lineage>
        <taxon>Bacteria</taxon>
        <taxon>Pseudomonadati</taxon>
        <taxon>Pseudomonadota</taxon>
        <taxon>Betaproteobacteria</taxon>
        <taxon>Burkholderiales</taxon>
        <taxon>Alcaligenaceae</taxon>
        <taxon>Bordetella</taxon>
    </lineage>
</organism>
<dbReference type="Pfam" id="PF03797">
    <property type="entry name" value="Autotransporter"/>
    <property type="match status" value="1"/>
</dbReference>
<dbReference type="Gene3D" id="2.40.128.130">
    <property type="entry name" value="Autotransporter beta-domain"/>
    <property type="match status" value="1"/>
</dbReference>
<dbReference type="AlphaFoldDB" id="A0A193FTI0"/>
<evidence type="ECO:0000313" key="4">
    <source>
        <dbReference type="EMBL" id="ANN70945.1"/>
    </source>
</evidence>
<dbReference type="PROSITE" id="PS51208">
    <property type="entry name" value="AUTOTRANSPORTER"/>
    <property type="match status" value="1"/>
</dbReference>
<sequence>MSRRFTPTPLVLLLSAAFGSLANTAALSACTADGSGLITIPTGSSQPTCTMAAGNSIQVNGPIAPAFTSPYGIYAGPGTPIGYINIAAGGVVQVGLSGSSTQNGIAVSINGPTMDSFTNSGMVYTTGFSGSLFLTGVGIANTAIAQDFTNLGSIQNGNGVAVMLNNSTIGGDFRNGATGTINNTPTASATSPTIIELNNVTIGGDFVNEGTIRAYVAANRSVIQLTGSTVHGAVTNTGTISDLNLNNSSVASGIANTGVARQIAVTSGSTVESVRNGVGGSLQGFLLDGSTVTNGVVNNGQIASADTTIAGIELNNGVVQNNGIVNGSTGTIGNRRGIVARGASQVGGGIENAGTIQGSLDAISVLEGSTVTGTIINTGTIWSTGGIGITVDASTVNGTIRNDGLLSGIKAIAIRNGGTIDGDIVNNSTLSGSYGTGVGMEVSGASTVTGRIANTGTISSGVVVDGATVIGGISNTGTIGAKADGAAVDVSNAAVPLTITNAGTIDGVIRLGASTLDIEGGNVTGAINGIGGTVNINTDYTPSSTITVQRVNVAAGKTLTVANQEIKGLMSVAGTLAGSGDVGPTTLLGGAVLSPGTSATPVGSLTVNGDLVFNSGSTYRVDAAPDGTHDTVHATGIAKLAGTVLQVGSNGTYTPSTAYTIVTADSGLQGQFATVSSNLAYLAPTVAYDGNNVVMRVDLKTVPVDPGTPPSDGGTGGNPGAGNGTGGNAGGSGGGVRPIRFADLAFTGNQRAAANALQSLPANSSLYTRVLNLPNGAPAGVFSDLAGESHVSTVSAMQNVTNNVVSLPMAHLHANLNAGWLPGPPTAQLNMGDASTLPRSAAQPMWAQVFGNWRTMDGNGNAARTKETDGGLFVGGDYGIGNGWRLGGALGYTDSHIAVDDHSASSDVSSYSAVVYGGKAFQAGPGKINLTAGAAYTWHDIKSERNVNAAGQYQNLTASYSANTSQVFTEVGYAMPLTDRITLEPFVGADFSDLRTRGFSESGGDAALNGASNRNRVGTTTLGLHAQTTFELNQAAGRLRGTVGWRHAYGDVNPETTMSFDGSQSFTVAGAPIARDAAVVELGVDMAMNKYATIGLSYAGQFGNGNRQNTGSVNLSWRF</sequence>
<dbReference type="PROSITE" id="PS51257">
    <property type="entry name" value="PROKAR_LIPOPROTEIN"/>
    <property type="match status" value="1"/>
</dbReference>